<evidence type="ECO:0000256" key="1">
    <source>
        <dbReference type="PROSITE-ProRule" id="PRU00703"/>
    </source>
</evidence>
<dbReference type="Proteomes" id="UP000002601">
    <property type="component" value="Chromosome"/>
</dbReference>
<sequence length="161" mass="18347">MLLRKRAWDIMNEEFSTIEDSASLAEAVRSLRDSMKEMPDNHIVVVKKKNGSLRGVVSIWTLLKAVEDMVLKDEDLTLTEEADWDRAFKRAGTACCSASLDNHIEEDVVILKPTDPMLVVLEIFRKKKRTWALVQEGGNIIGVVLLSDVYREVTRDLVQQF</sequence>
<dbReference type="AlphaFoldDB" id="C6BYH7"/>
<dbReference type="STRING" id="526222.Desal_0702"/>
<dbReference type="SMART" id="SM00116">
    <property type="entry name" value="CBS"/>
    <property type="match status" value="2"/>
</dbReference>
<dbReference type="KEGG" id="dsa:Desal_0702"/>
<gene>
    <name evidence="3" type="ordered locus">Desal_0702</name>
</gene>
<dbReference type="eggNOG" id="COG0517">
    <property type="taxonomic scope" value="Bacteria"/>
</dbReference>
<dbReference type="HOGENOM" id="CLU_136681_0_0_7"/>
<keyword evidence="4" id="KW-1185">Reference proteome</keyword>
<proteinExistence type="predicted"/>
<dbReference type="Gene3D" id="3.10.580.10">
    <property type="entry name" value="CBS-domain"/>
    <property type="match status" value="1"/>
</dbReference>
<dbReference type="InterPro" id="IPR046342">
    <property type="entry name" value="CBS_dom_sf"/>
</dbReference>
<protein>
    <submittedName>
        <fullName evidence="3">CBS domain containing protein</fullName>
    </submittedName>
</protein>
<dbReference type="Pfam" id="PF00571">
    <property type="entry name" value="CBS"/>
    <property type="match status" value="2"/>
</dbReference>
<name>C6BYH7_MARSD</name>
<dbReference type="EMBL" id="CP001649">
    <property type="protein sequence ID" value="ACS78768.1"/>
    <property type="molecule type" value="Genomic_DNA"/>
</dbReference>
<evidence type="ECO:0000313" key="4">
    <source>
        <dbReference type="Proteomes" id="UP000002601"/>
    </source>
</evidence>
<evidence type="ECO:0000259" key="2">
    <source>
        <dbReference type="PROSITE" id="PS51371"/>
    </source>
</evidence>
<dbReference type="OrthoDB" id="5453458at2"/>
<feature type="domain" description="CBS" evidence="2">
    <location>
        <begin position="104"/>
        <end position="160"/>
    </location>
</feature>
<dbReference type="RefSeq" id="WP_015850587.1">
    <property type="nucleotide sequence ID" value="NC_012881.1"/>
</dbReference>
<dbReference type="PROSITE" id="PS51371">
    <property type="entry name" value="CBS"/>
    <property type="match status" value="2"/>
</dbReference>
<organism evidence="3 4">
    <name type="scientific">Maridesulfovibrio salexigens (strain ATCC 14822 / DSM 2638 / NCIMB 8403 / VKM B-1763)</name>
    <name type="common">Desulfovibrio salexigens</name>
    <dbReference type="NCBI Taxonomy" id="526222"/>
    <lineage>
        <taxon>Bacteria</taxon>
        <taxon>Pseudomonadati</taxon>
        <taxon>Thermodesulfobacteriota</taxon>
        <taxon>Desulfovibrionia</taxon>
        <taxon>Desulfovibrionales</taxon>
        <taxon>Desulfovibrionaceae</taxon>
        <taxon>Maridesulfovibrio</taxon>
    </lineage>
</organism>
<dbReference type="InterPro" id="IPR000644">
    <property type="entry name" value="CBS_dom"/>
</dbReference>
<keyword evidence="1" id="KW-0129">CBS domain</keyword>
<accession>C6BYH7</accession>
<reference evidence="3 4" key="1">
    <citation type="submission" date="2009-06" db="EMBL/GenBank/DDBJ databases">
        <title>Complete sequence of Desulfovibrio salexigens DSM 2638.</title>
        <authorList>
            <consortium name="US DOE Joint Genome Institute"/>
            <person name="Lucas S."/>
            <person name="Copeland A."/>
            <person name="Lapidus A."/>
            <person name="Glavina del Rio T."/>
            <person name="Tice H."/>
            <person name="Bruce D."/>
            <person name="Goodwin L."/>
            <person name="Pitluck S."/>
            <person name="Munk A.C."/>
            <person name="Brettin T."/>
            <person name="Detter J.C."/>
            <person name="Han C."/>
            <person name="Tapia R."/>
            <person name="Larimer F."/>
            <person name="Land M."/>
            <person name="Hauser L."/>
            <person name="Kyrpides N."/>
            <person name="Anderson I."/>
            <person name="Wall J.D."/>
            <person name="Arkin A.P."/>
            <person name="Dehal P."/>
            <person name="Chivian D."/>
            <person name="Giles B."/>
            <person name="Hazen T.C."/>
        </authorList>
    </citation>
    <scope>NUCLEOTIDE SEQUENCE [LARGE SCALE GENOMIC DNA]</scope>
    <source>
        <strain evidence="4">ATCC 14822 / DSM 2638 / NCIMB 8403 / VKM B-1763</strain>
    </source>
</reference>
<evidence type="ECO:0000313" key="3">
    <source>
        <dbReference type="EMBL" id="ACS78768.1"/>
    </source>
</evidence>
<dbReference type="SUPFAM" id="SSF54631">
    <property type="entry name" value="CBS-domain pair"/>
    <property type="match status" value="1"/>
</dbReference>
<feature type="domain" description="CBS" evidence="2">
    <location>
        <begin position="11"/>
        <end position="74"/>
    </location>
</feature>